<organism evidence="2 3">
    <name type="scientific">Capronia coronata CBS 617.96</name>
    <dbReference type="NCBI Taxonomy" id="1182541"/>
    <lineage>
        <taxon>Eukaryota</taxon>
        <taxon>Fungi</taxon>
        <taxon>Dikarya</taxon>
        <taxon>Ascomycota</taxon>
        <taxon>Pezizomycotina</taxon>
        <taxon>Eurotiomycetes</taxon>
        <taxon>Chaetothyriomycetidae</taxon>
        <taxon>Chaetothyriales</taxon>
        <taxon>Herpotrichiellaceae</taxon>
        <taxon>Capronia</taxon>
    </lineage>
</organism>
<evidence type="ECO:0000313" key="3">
    <source>
        <dbReference type="Proteomes" id="UP000019484"/>
    </source>
</evidence>
<keyword evidence="3" id="KW-1185">Reference proteome</keyword>
<protein>
    <submittedName>
        <fullName evidence="2">Uncharacterized protein</fullName>
    </submittedName>
</protein>
<feature type="region of interest" description="Disordered" evidence="1">
    <location>
        <begin position="911"/>
        <end position="935"/>
    </location>
</feature>
<dbReference type="Proteomes" id="UP000019484">
    <property type="component" value="Unassembled WGS sequence"/>
</dbReference>
<dbReference type="RefSeq" id="XP_007724880.1">
    <property type="nucleotide sequence ID" value="XM_007726690.1"/>
</dbReference>
<dbReference type="HOGENOM" id="CLU_313296_0_0_1"/>
<evidence type="ECO:0000313" key="2">
    <source>
        <dbReference type="EMBL" id="EXJ85442.1"/>
    </source>
</evidence>
<dbReference type="EMBL" id="AMWN01000005">
    <property type="protein sequence ID" value="EXJ85442.1"/>
    <property type="molecule type" value="Genomic_DNA"/>
</dbReference>
<feature type="region of interest" description="Disordered" evidence="1">
    <location>
        <begin position="447"/>
        <end position="481"/>
    </location>
</feature>
<reference evidence="2 3" key="1">
    <citation type="submission" date="2013-03" db="EMBL/GenBank/DDBJ databases">
        <title>The Genome Sequence of Capronia coronata CBS 617.96.</title>
        <authorList>
            <consortium name="The Broad Institute Genomics Platform"/>
            <person name="Cuomo C."/>
            <person name="de Hoog S."/>
            <person name="Gorbushina A."/>
            <person name="Walker B."/>
            <person name="Young S.K."/>
            <person name="Zeng Q."/>
            <person name="Gargeya S."/>
            <person name="Fitzgerald M."/>
            <person name="Haas B."/>
            <person name="Abouelleil A."/>
            <person name="Allen A.W."/>
            <person name="Alvarado L."/>
            <person name="Arachchi H.M."/>
            <person name="Berlin A.M."/>
            <person name="Chapman S.B."/>
            <person name="Gainer-Dewar J."/>
            <person name="Goldberg J."/>
            <person name="Griggs A."/>
            <person name="Gujja S."/>
            <person name="Hansen M."/>
            <person name="Howarth C."/>
            <person name="Imamovic A."/>
            <person name="Ireland A."/>
            <person name="Larimer J."/>
            <person name="McCowan C."/>
            <person name="Murphy C."/>
            <person name="Pearson M."/>
            <person name="Poon T.W."/>
            <person name="Priest M."/>
            <person name="Roberts A."/>
            <person name="Saif S."/>
            <person name="Shea T."/>
            <person name="Sisk P."/>
            <person name="Sykes S."/>
            <person name="Wortman J."/>
            <person name="Nusbaum C."/>
            <person name="Birren B."/>
        </authorList>
    </citation>
    <scope>NUCLEOTIDE SEQUENCE [LARGE SCALE GENOMIC DNA]</scope>
    <source>
        <strain evidence="2 3">CBS 617.96</strain>
    </source>
</reference>
<dbReference type="eggNOG" id="ENOG502T56Y">
    <property type="taxonomic scope" value="Eukaryota"/>
</dbReference>
<proteinExistence type="predicted"/>
<feature type="compositionally biased region" description="Low complexity" evidence="1">
    <location>
        <begin position="820"/>
        <end position="833"/>
    </location>
</feature>
<feature type="region of interest" description="Disordered" evidence="1">
    <location>
        <begin position="715"/>
        <end position="847"/>
    </location>
</feature>
<dbReference type="GeneID" id="19160679"/>
<evidence type="ECO:0000256" key="1">
    <source>
        <dbReference type="SAM" id="MobiDB-lite"/>
    </source>
</evidence>
<feature type="region of interest" description="Disordered" evidence="1">
    <location>
        <begin position="598"/>
        <end position="645"/>
    </location>
</feature>
<sequence>MFLSSDPATKFPVQNDSDYDDGSQTQSPPATSPPEIIRSQWSAESALDQLYQRSMPSGWLEEEFHSGVLGESSKRSPQIKQEGIEDIQDVSQQIQPEMRAGFFPKSISETLGLFEPYLPPSLTSSLNPSSTSERMLNAIHQYDWSNGRPAHNNDGYIMDGVPILQRSNYYTWHPDVEHGLPLENNRAGETGPRTGAHGDREDGQQVDPWRSLQDGQLPAPYQTQYRPHLRSPPEQQSLTIKTERAGSPETDNDFREQTPDYSQYGAEPNRMSEDFRADSTSPYETQVSRFGDAAFHGALAQVQPELSREQHDYAREQVRALSNVDTQSTESDKPRNCPCGCVRGQCTCHPLFCEFLGCNHIEDAKQLTAEAQRKWRSEDAEVEICGGRGHHQTCVCLPGLCACTDCHEHHASHGQAQEHPESSATETAYLCSAGECGGSNCPGHIGHSDGSQTSSMSARGAGKSDQASEPPVSAHDSIPDGDLLSAGDGTFAVQRNFIWGINNDSIRRFEEEVLRKRPVMTQQERNEALLMFHLRERLRESAKPGHKACEEPEAAWPTSVGQAKDQTSTGACSCSNGALCQCPLGFCSCGKAVSSASSTAIRGKNDKISAEVSRDNPPTLPYPSMSVPPSRPLNIAPSPERSQDNRPAHLTLSELIGESSSSDQTGAMTPASSGNRPSQISMSRPDTPRPPPESGTFTPYSYQVLQDYVRQSVEREFPRPNWQRESTPAYEDRSATPSPLSRHGADVVMRDAPGGPAQPSFGRQVSLPPSMLQPGRSRTQSPERPAVPPIPASNGPLRQPKRGERRKSAVQGAKIDKRAVTASATTKASSSTKAKSRKVTAARQPTASVGKFVEQAKKTEKEAVATAGAAGAARGQEAAHKKAVQQTAKGKVAAAVEKIEQQVLYVEISSNVKQKDGTPVRRSKRANKGFRTSLG</sequence>
<feature type="region of interest" description="Disordered" evidence="1">
    <location>
        <begin position="1"/>
        <end position="35"/>
    </location>
</feature>
<feature type="compositionally biased region" description="Polar residues" evidence="1">
    <location>
        <begin position="658"/>
        <end position="684"/>
    </location>
</feature>
<dbReference type="OrthoDB" id="4121327at2759"/>
<name>W9XY41_9EURO</name>
<accession>W9XY41</accession>
<dbReference type="AlphaFoldDB" id="W9XY41"/>
<feature type="compositionally biased region" description="Basic and acidic residues" evidence="1">
    <location>
        <begin position="241"/>
        <end position="258"/>
    </location>
</feature>
<feature type="region of interest" description="Disordered" evidence="1">
    <location>
        <begin position="180"/>
        <end position="276"/>
    </location>
</feature>
<gene>
    <name evidence="2" type="ORF">A1O1_05806</name>
</gene>
<feature type="region of interest" description="Disordered" evidence="1">
    <location>
        <begin position="658"/>
        <end position="699"/>
    </location>
</feature>
<feature type="compositionally biased region" description="Basic and acidic residues" evidence="1">
    <location>
        <begin position="603"/>
        <end position="614"/>
    </location>
</feature>
<comment type="caution">
    <text evidence="2">The sequence shown here is derived from an EMBL/GenBank/DDBJ whole genome shotgun (WGS) entry which is preliminary data.</text>
</comment>